<dbReference type="EMBL" id="CP001398">
    <property type="protein sequence ID" value="ACS33281.1"/>
    <property type="molecule type" value="Genomic_DNA"/>
</dbReference>
<dbReference type="PANTHER" id="PTHR31303">
    <property type="entry name" value="CTP-DEPENDENT DIACYLGLYCEROL KINASE 1"/>
    <property type="match status" value="1"/>
</dbReference>
<protein>
    <submittedName>
        <fullName evidence="2">Phosphatidate cytidylyltransferase, putative</fullName>
    </submittedName>
</protein>
<keyword evidence="2" id="KW-0548">Nucleotidyltransferase</keyword>
<keyword evidence="1" id="KW-1133">Transmembrane helix</keyword>
<dbReference type="PaxDb" id="593117-TGAM_0779"/>
<dbReference type="eggNOG" id="arCOG01880">
    <property type="taxonomic scope" value="Archaea"/>
</dbReference>
<dbReference type="Proteomes" id="UP000001488">
    <property type="component" value="Chromosome"/>
</dbReference>
<dbReference type="HOGENOM" id="CLU_1381481_0_0_2"/>
<dbReference type="KEGG" id="tga:TGAM_0779"/>
<feature type="transmembrane region" description="Helical" evidence="1">
    <location>
        <begin position="184"/>
        <end position="203"/>
    </location>
</feature>
<keyword evidence="1" id="KW-0812">Transmembrane</keyword>
<dbReference type="PATRIC" id="fig|593117.10.peg.775"/>
<sequence>MSKRELIRKLWHVSPGILGAPIILFTPRWVTLLVVWSLAFLYTLQHLKLRRGWKFTVPIAELSYRTMAREDERDNFLGSFLFWVTMGIICTVFPKLMALSALWVSTFGDCFNAITGQALGGPRIPWNRKKTLIGSATMFIVSVLVLWTAHSVLSLDPSWSLITGVALVATALESLPLRSAYDEFTVPFATAFLLWLAYGGSLLSPVW</sequence>
<proteinExistence type="predicted"/>
<dbReference type="InterPro" id="IPR037997">
    <property type="entry name" value="Dgk1-like"/>
</dbReference>
<feature type="transmembrane region" description="Helical" evidence="1">
    <location>
        <begin position="132"/>
        <end position="153"/>
    </location>
</feature>
<dbReference type="STRING" id="593117.TGAM_0779"/>
<dbReference type="GO" id="GO:0016779">
    <property type="term" value="F:nucleotidyltransferase activity"/>
    <property type="evidence" value="ECO:0007669"/>
    <property type="project" value="UniProtKB-KW"/>
</dbReference>
<organism evidence="2 3">
    <name type="scientific">Thermococcus gammatolerans (strain DSM 15229 / JCM 11827 / EJ3)</name>
    <dbReference type="NCBI Taxonomy" id="593117"/>
    <lineage>
        <taxon>Archaea</taxon>
        <taxon>Methanobacteriati</taxon>
        <taxon>Methanobacteriota</taxon>
        <taxon>Thermococci</taxon>
        <taxon>Thermococcales</taxon>
        <taxon>Thermococcaceae</taxon>
        <taxon>Thermococcus</taxon>
    </lineage>
</organism>
<feature type="transmembrane region" description="Helical" evidence="1">
    <location>
        <begin position="20"/>
        <end position="44"/>
    </location>
</feature>
<evidence type="ECO:0000313" key="2">
    <source>
        <dbReference type="EMBL" id="ACS33281.1"/>
    </source>
</evidence>
<gene>
    <name evidence="2" type="ordered locus">TGAM_0779</name>
</gene>
<keyword evidence="1" id="KW-0472">Membrane</keyword>
<evidence type="ECO:0000313" key="3">
    <source>
        <dbReference type="Proteomes" id="UP000001488"/>
    </source>
</evidence>
<feature type="transmembrane region" description="Helical" evidence="1">
    <location>
        <begin position="75"/>
        <end position="94"/>
    </location>
</feature>
<dbReference type="PANTHER" id="PTHR31303:SF1">
    <property type="entry name" value="CTP-DEPENDENT DIACYLGLYCEROL KINASE 1"/>
    <property type="match status" value="1"/>
</dbReference>
<dbReference type="GO" id="GO:0004143">
    <property type="term" value="F:ATP-dependent diacylglycerol kinase activity"/>
    <property type="evidence" value="ECO:0007669"/>
    <property type="project" value="InterPro"/>
</dbReference>
<keyword evidence="2" id="KW-0808">Transferase</keyword>
<evidence type="ECO:0000256" key="1">
    <source>
        <dbReference type="SAM" id="Phobius"/>
    </source>
</evidence>
<reference evidence="2 3" key="1">
    <citation type="journal article" date="2007" name="Genome Biol.">
        <title>Genome analysis and genome-wide proteomics of Thermococcus gammatolerans, the most radioresistant organism known amongst the Archaea.</title>
        <authorList>
            <person name="Zivanovic Y."/>
            <person name="Armengaud J."/>
            <person name="Lagorce A."/>
            <person name="Leplat C."/>
            <person name="Guerin P."/>
            <person name="Dutertre M."/>
            <person name="Anthouard V."/>
            <person name="Forterre P."/>
            <person name="Wincker P."/>
            <person name="Confalonieri F."/>
        </authorList>
    </citation>
    <scope>NUCLEOTIDE SEQUENCE [LARGE SCALE GENOMIC DNA]</scope>
    <source>
        <strain evidence="3">DSM 15229 / JCM 11827 / EJ3</strain>
    </source>
</reference>
<name>C5A4W9_THEGJ</name>
<dbReference type="AlphaFoldDB" id="C5A4W9"/>
<keyword evidence="3" id="KW-1185">Reference proteome</keyword>
<accession>C5A4W9</accession>